<dbReference type="Proteomes" id="UP000070224">
    <property type="component" value="Unassembled WGS sequence"/>
</dbReference>
<feature type="compositionally biased region" description="Basic residues" evidence="1">
    <location>
        <begin position="15"/>
        <end position="25"/>
    </location>
</feature>
<comment type="caution">
    <text evidence="2">The sequence shown here is derived from an EMBL/GenBank/DDBJ whole genome shotgun (WGS) entry which is preliminary data.</text>
</comment>
<keyword evidence="3" id="KW-1185">Reference proteome</keyword>
<sequence>MHTSLRCVRISRCVHRTKAKKKGSRSAHYGSPLRGRSVA</sequence>
<accession>A0A134BEB3</accession>
<dbReference type="EMBL" id="LSDK01000016">
    <property type="protein sequence ID" value="KXB78249.1"/>
    <property type="molecule type" value="Genomic_DNA"/>
</dbReference>
<dbReference type="PATRIC" id="fig|322095.3.peg.217"/>
<evidence type="ECO:0000256" key="1">
    <source>
        <dbReference type="SAM" id="MobiDB-lite"/>
    </source>
</evidence>
<gene>
    <name evidence="2" type="ORF">HMPREF3185_00218</name>
</gene>
<organism evidence="2 3">
    <name type="scientific">Porphyromonas somerae</name>
    <dbReference type="NCBI Taxonomy" id="322095"/>
    <lineage>
        <taxon>Bacteria</taxon>
        <taxon>Pseudomonadati</taxon>
        <taxon>Bacteroidota</taxon>
        <taxon>Bacteroidia</taxon>
        <taxon>Bacteroidales</taxon>
        <taxon>Porphyromonadaceae</taxon>
        <taxon>Porphyromonas</taxon>
    </lineage>
</organism>
<feature type="region of interest" description="Disordered" evidence="1">
    <location>
        <begin position="15"/>
        <end position="39"/>
    </location>
</feature>
<name>A0A134BEB3_9PORP</name>
<proteinExistence type="predicted"/>
<evidence type="ECO:0000313" key="3">
    <source>
        <dbReference type="Proteomes" id="UP000070224"/>
    </source>
</evidence>
<reference evidence="3" key="1">
    <citation type="submission" date="2016-01" db="EMBL/GenBank/DDBJ databases">
        <authorList>
            <person name="Mitreva M."/>
            <person name="Pepin K.H."/>
            <person name="Mihindukulasuriya K.A."/>
            <person name="Fulton R."/>
            <person name="Fronick C."/>
            <person name="O'Laughlin M."/>
            <person name="Miner T."/>
            <person name="Herter B."/>
            <person name="Rosa B.A."/>
            <person name="Cordes M."/>
            <person name="Tomlinson C."/>
            <person name="Wollam A."/>
            <person name="Palsikar V.B."/>
            <person name="Mardis E.R."/>
            <person name="Wilson R.K."/>
        </authorList>
    </citation>
    <scope>NUCLEOTIDE SEQUENCE [LARGE SCALE GENOMIC DNA]</scope>
    <source>
        <strain evidence="3">KA00683</strain>
    </source>
</reference>
<dbReference type="AlphaFoldDB" id="A0A134BEB3"/>
<evidence type="ECO:0000313" key="2">
    <source>
        <dbReference type="EMBL" id="KXB78249.1"/>
    </source>
</evidence>
<protein>
    <submittedName>
        <fullName evidence="2">Uncharacterized protein</fullName>
    </submittedName>
</protein>